<dbReference type="PaxDb" id="4113-PGSC0003DMT400088403"/>
<feature type="compositionally biased region" description="Basic and acidic residues" evidence="1">
    <location>
        <begin position="57"/>
        <end position="81"/>
    </location>
</feature>
<sequence length="153" mass="16667">MVNTRFNGVRPVAPVNAPAEASTARRRVRGRGRGRERATPTWDGAPVGDAPRNETPPAHHDEIEENIKVENEENVGKEKEVQAETTCIPHLDPVLAQQIMSFLKRLVGSGVLHSVQATQAPTNPPIASTAPKVGGTGGMMLFFRPFVGFCYDW</sequence>
<dbReference type="InParanoid" id="M1DFW5"/>
<keyword evidence="3" id="KW-1185">Reference proteome</keyword>
<proteinExistence type="predicted"/>
<dbReference type="AlphaFoldDB" id="M1DFW5"/>
<dbReference type="Gramene" id="PGSC0003DMT400088403">
    <property type="protein sequence ID" value="PGSC0003DMT400088403"/>
    <property type="gene ID" value="PGSC0003DMG400037974"/>
</dbReference>
<dbReference type="HOGENOM" id="CLU_059105_2_0_1"/>
<reference evidence="2" key="2">
    <citation type="submission" date="2015-06" db="UniProtKB">
        <authorList>
            <consortium name="EnsemblPlants"/>
        </authorList>
    </citation>
    <scope>IDENTIFICATION</scope>
    <source>
        <strain evidence="2">DM1-3 516 R44</strain>
    </source>
</reference>
<evidence type="ECO:0000313" key="2">
    <source>
        <dbReference type="EnsemblPlants" id="PGSC0003DMT400088403"/>
    </source>
</evidence>
<evidence type="ECO:0000256" key="1">
    <source>
        <dbReference type="SAM" id="MobiDB-lite"/>
    </source>
</evidence>
<name>M1DFW5_SOLTU</name>
<dbReference type="Proteomes" id="UP000011115">
    <property type="component" value="Unassembled WGS sequence"/>
</dbReference>
<protein>
    <submittedName>
        <fullName evidence="2">'chromo' domain containing protein</fullName>
    </submittedName>
</protein>
<feature type="region of interest" description="Disordered" evidence="1">
    <location>
        <begin position="1"/>
        <end position="81"/>
    </location>
</feature>
<organism evidence="2 3">
    <name type="scientific">Solanum tuberosum</name>
    <name type="common">Potato</name>
    <dbReference type="NCBI Taxonomy" id="4113"/>
    <lineage>
        <taxon>Eukaryota</taxon>
        <taxon>Viridiplantae</taxon>
        <taxon>Streptophyta</taxon>
        <taxon>Embryophyta</taxon>
        <taxon>Tracheophyta</taxon>
        <taxon>Spermatophyta</taxon>
        <taxon>Magnoliopsida</taxon>
        <taxon>eudicotyledons</taxon>
        <taxon>Gunneridae</taxon>
        <taxon>Pentapetalae</taxon>
        <taxon>asterids</taxon>
        <taxon>lamiids</taxon>
        <taxon>Solanales</taxon>
        <taxon>Solanaceae</taxon>
        <taxon>Solanoideae</taxon>
        <taxon>Solaneae</taxon>
        <taxon>Solanum</taxon>
    </lineage>
</organism>
<accession>M1DFW5</accession>
<dbReference type="EnsemblPlants" id="PGSC0003DMT400088403">
    <property type="protein sequence ID" value="PGSC0003DMT400088403"/>
    <property type="gene ID" value="PGSC0003DMG400037974"/>
</dbReference>
<reference evidence="3" key="1">
    <citation type="journal article" date="2011" name="Nature">
        <title>Genome sequence and analysis of the tuber crop potato.</title>
        <authorList>
            <consortium name="The Potato Genome Sequencing Consortium"/>
        </authorList>
    </citation>
    <scope>NUCLEOTIDE SEQUENCE [LARGE SCALE GENOMIC DNA]</scope>
    <source>
        <strain evidence="3">cv. DM1-3 516 R44</strain>
    </source>
</reference>
<evidence type="ECO:0000313" key="3">
    <source>
        <dbReference type="Proteomes" id="UP000011115"/>
    </source>
</evidence>